<dbReference type="AlphaFoldDB" id="A0A317KZN2"/>
<reference evidence="3 4" key="1">
    <citation type="submission" date="2018-05" db="EMBL/GenBank/DDBJ databases">
        <title>Genomic analysis of Gracilibacillus dipsosauri DD1 reveals novel features of a salt-tolerant amylase.</title>
        <authorList>
            <person name="Deutch C.E."/>
            <person name="Yang S."/>
        </authorList>
    </citation>
    <scope>NUCLEOTIDE SEQUENCE [LARGE SCALE GENOMIC DNA]</scope>
    <source>
        <strain evidence="3 4">DD1</strain>
    </source>
</reference>
<evidence type="ECO:0000256" key="2">
    <source>
        <dbReference type="SAM" id="SignalP"/>
    </source>
</evidence>
<evidence type="ECO:0000256" key="1">
    <source>
        <dbReference type="SAM" id="MobiDB-lite"/>
    </source>
</evidence>
<dbReference type="OrthoDB" id="2381329at2"/>
<feature type="compositionally biased region" description="Acidic residues" evidence="1">
    <location>
        <begin position="177"/>
        <end position="186"/>
    </location>
</feature>
<dbReference type="Proteomes" id="UP000245624">
    <property type="component" value="Unassembled WGS sequence"/>
</dbReference>
<dbReference type="GO" id="GO:0030435">
    <property type="term" value="P:sporulation resulting in formation of a cellular spore"/>
    <property type="evidence" value="ECO:0007669"/>
    <property type="project" value="InterPro"/>
</dbReference>
<evidence type="ECO:0000313" key="3">
    <source>
        <dbReference type="EMBL" id="PWU68987.1"/>
    </source>
</evidence>
<gene>
    <name evidence="3" type="ORF">DLJ74_11285</name>
</gene>
<comment type="caution">
    <text evidence="3">The sequence shown here is derived from an EMBL/GenBank/DDBJ whole genome shotgun (WGS) entry which is preliminary data.</text>
</comment>
<protein>
    <recommendedName>
        <fullName evidence="5">YhcN/YlaJ family sporulation lipoprotein</fullName>
    </recommendedName>
</protein>
<sequence>MVKYITIAFVLFFMVACGQQQQESQTNEQNDLGTVQLQNSDPAQQENMSNQDKAKYLANVASQVPDVNDATALITNRGVIISIDVNEDLDRSEVGSIKFSVLEAIQHDPYGENAIIVADPDMHERLKGIGDKIQQGHPIEAITEELSNITGRLIPEIPLNEKQSEKIDQNKQKMDEEKDQELENITDEQSNHQKDR</sequence>
<evidence type="ECO:0008006" key="5">
    <source>
        <dbReference type="Google" id="ProtNLM"/>
    </source>
</evidence>
<organism evidence="3 4">
    <name type="scientific">Gracilibacillus dipsosauri</name>
    <dbReference type="NCBI Taxonomy" id="178340"/>
    <lineage>
        <taxon>Bacteria</taxon>
        <taxon>Bacillati</taxon>
        <taxon>Bacillota</taxon>
        <taxon>Bacilli</taxon>
        <taxon>Bacillales</taxon>
        <taxon>Bacillaceae</taxon>
        <taxon>Gracilibacillus</taxon>
    </lineage>
</organism>
<accession>A0A317KZN2</accession>
<dbReference type="EMBL" id="QGTD01000008">
    <property type="protein sequence ID" value="PWU68987.1"/>
    <property type="molecule type" value="Genomic_DNA"/>
</dbReference>
<dbReference type="InterPro" id="IPR019076">
    <property type="entry name" value="Spore_lipoprot_YhcN/YlaJ-like"/>
</dbReference>
<dbReference type="NCBIfam" id="TIGR02898">
    <property type="entry name" value="spore_YhcN_YlaJ"/>
    <property type="match status" value="1"/>
</dbReference>
<dbReference type="InterPro" id="IPR014247">
    <property type="entry name" value="Spore_lipoprot_YhcN/YlaJ"/>
</dbReference>
<feature type="signal peptide" evidence="2">
    <location>
        <begin position="1"/>
        <end position="18"/>
    </location>
</feature>
<proteinExistence type="predicted"/>
<dbReference type="RefSeq" id="WP_109984511.1">
    <property type="nucleotide sequence ID" value="NZ_JAJUIE010000125.1"/>
</dbReference>
<dbReference type="Pfam" id="PF09580">
    <property type="entry name" value="Spore_YhcN_YlaJ"/>
    <property type="match status" value="1"/>
</dbReference>
<evidence type="ECO:0000313" key="4">
    <source>
        <dbReference type="Proteomes" id="UP000245624"/>
    </source>
</evidence>
<keyword evidence="2" id="KW-0732">Signal</keyword>
<name>A0A317KZN2_9BACI</name>
<feature type="compositionally biased region" description="Basic and acidic residues" evidence="1">
    <location>
        <begin position="162"/>
        <end position="176"/>
    </location>
</feature>
<feature type="region of interest" description="Disordered" evidence="1">
    <location>
        <begin position="157"/>
        <end position="196"/>
    </location>
</feature>
<feature type="chain" id="PRO_5039364861" description="YhcN/YlaJ family sporulation lipoprotein" evidence="2">
    <location>
        <begin position="19"/>
        <end position="196"/>
    </location>
</feature>
<dbReference type="PROSITE" id="PS51257">
    <property type="entry name" value="PROKAR_LIPOPROTEIN"/>
    <property type="match status" value="1"/>
</dbReference>
<keyword evidence="4" id="KW-1185">Reference proteome</keyword>